<evidence type="ECO:0000313" key="2">
    <source>
        <dbReference type="EMBL" id="TGZ32456.1"/>
    </source>
</evidence>
<dbReference type="STRING" id="300112.A0A4S2JBX7"/>
<evidence type="ECO:0000313" key="3">
    <source>
        <dbReference type="Proteomes" id="UP000310200"/>
    </source>
</evidence>
<reference evidence="2 3" key="1">
    <citation type="journal article" date="2019" name="Philos. Trans. R. Soc. Lond., B, Biol. Sci.">
        <title>Ant behaviour and brain gene expression of defending hosts depend on the ecological success of the intruding social parasite.</title>
        <authorList>
            <person name="Kaur R."/>
            <person name="Stoldt M."/>
            <person name="Jongepier E."/>
            <person name="Feldmeyer B."/>
            <person name="Menzel F."/>
            <person name="Bornberg-Bauer E."/>
            <person name="Foitzik S."/>
        </authorList>
    </citation>
    <scope>NUCLEOTIDE SEQUENCE [LARGE SCALE GENOMIC DNA]</scope>
    <source>
        <tissue evidence="2">Whole body</tissue>
    </source>
</reference>
<dbReference type="GO" id="GO:0006325">
    <property type="term" value="P:chromatin organization"/>
    <property type="evidence" value="ECO:0007669"/>
    <property type="project" value="TreeGrafter"/>
</dbReference>
<evidence type="ECO:0000256" key="1">
    <source>
        <dbReference type="SAM" id="MobiDB-lite"/>
    </source>
</evidence>
<proteinExistence type="predicted"/>
<dbReference type="EMBL" id="QBLH01003860">
    <property type="protein sequence ID" value="TGZ32456.1"/>
    <property type="molecule type" value="Genomic_DNA"/>
</dbReference>
<dbReference type="GO" id="GO:0005634">
    <property type="term" value="C:nucleus"/>
    <property type="evidence" value="ECO:0007669"/>
    <property type="project" value="InterPro"/>
</dbReference>
<feature type="non-terminal residue" evidence="2">
    <location>
        <position position="230"/>
    </location>
</feature>
<gene>
    <name evidence="2" type="ORF">DBV15_11903</name>
</gene>
<sequence>AGKEKNASESEGEAEAKQAEKNKQKRQIQALSFNLDENEDEIEISSDEDNAEKSPQSENVQFDGPAIKKIKKNPNVDTNFLLDWDGSGHRRSVIMKKGESCSCHFWSNIGVIYNSAAQIKFFHASNFIYQLLQRCLEVLRREFSELKTVMADQLMHEERASLCLHLTFTMIFVLCTMLLSKPRNHMPEKFYLDGNLLIQRKVTTSIQCRIKIGRKIKFDKLRFNELSNFV</sequence>
<feature type="compositionally biased region" description="Acidic residues" evidence="1">
    <location>
        <begin position="36"/>
        <end position="50"/>
    </location>
</feature>
<dbReference type="Proteomes" id="UP000310200">
    <property type="component" value="Unassembled WGS sequence"/>
</dbReference>
<organism evidence="2 3">
    <name type="scientific">Temnothorax longispinosus</name>
    <dbReference type="NCBI Taxonomy" id="300112"/>
    <lineage>
        <taxon>Eukaryota</taxon>
        <taxon>Metazoa</taxon>
        <taxon>Ecdysozoa</taxon>
        <taxon>Arthropoda</taxon>
        <taxon>Hexapoda</taxon>
        <taxon>Insecta</taxon>
        <taxon>Pterygota</taxon>
        <taxon>Neoptera</taxon>
        <taxon>Endopterygota</taxon>
        <taxon>Hymenoptera</taxon>
        <taxon>Apocrita</taxon>
        <taxon>Aculeata</taxon>
        <taxon>Formicoidea</taxon>
        <taxon>Formicidae</taxon>
        <taxon>Myrmicinae</taxon>
        <taxon>Temnothorax</taxon>
    </lineage>
</organism>
<dbReference type="InterPro" id="IPR007005">
    <property type="entry name" value="XAP5"/>
</dbReference>
<feature type="non-terminal residue" evidence="2">
    <location>
        <position position="1"/>
    </location>
</feature>
<feature type="compositionally biased region" description="Basic and acidic residues" evidence="1">
    <location>
        <begin position="1"/>
        <end position="22"/>
    </location>
</feature>
<accession>A0A4S2JBX7</accession>
<keyword evidence="3" id="KW-1185">Reference proteome</keyword>
<dbReference type="PANTHER" id="PTHR12722:SF0">
    <property type="entry name" value="PROTEIN FAM50A"/>
    <property type="match status" value="1"/>
</dbReference>
<comment type="caution">
    <text evidence="2">The sequence shown here is derived from an EMBL/GenBank/DDBJ whole genome shotgun (WGS) entry which is preliminary data.</text>
</comment>
<protein>
    <submittedName>
        <fullName evidence="2">Uncharacterized protein</fullName>
    </submittedName>
</protein>
<dbReference type="AlphaFoldDB" id="A0A4S2JBX7"/>
<dbReference type="PANTHER" id="PTHR12722">
    <property type="entry name" value="XAP-5 PROTEIN-RELATED"/>
    <property type="match status" value="1"/>
</dbReference>
<feature type="region of interest" description="Disordered" evidence="1">
    <location>
        <begin position="1"/>
        <end position="64"/>
    </location>
</feature>
<name>A0A4S2JBX7_9HYME</name>